<sequence>MPDQMLPADSFLPFALPDIGEEEIRAVEACLRSGWVTTGPVTRRFETAFRDYLGGEVEAIAVNSATAGLHLALEAAGIGPDDEVIVPTLTFTASAEVVRYLGARPVFVDADPHTLNLDPAAVAAAITPRTRAIVPVHFAGMAADMDAIGHLARRHGLRVIEDAAHAFPTRHRGRLVGTLDSDVTVFSFYANKTMTTGEGGMVVTRDPRLAERIRCMRLHGISRDAFDRYTARTPSWYYEVIAAGFKYNLTDIASAIGIEQLRKIDRFQRRRAELAARYDAALAGLPLALPARPAPDSGSTHAWHLYVVRLQRTAAGADGTDGAGMAHGGRDALIARLAERGIGTSVHFIPLHRQPYWRDSYDLRSADFPVAEAAFGAMLTLPLYTRMGDADQERVIAALHDLLS</sequence>
<comment type="similarity">
    <text evidence="1 4">Belongs to the DegT/DnrJ/EryC1 family.</text>
</comment>
<dbReference type="Proteomes" id="UP000283254">
    <property type="component" value="Unassembled WGS sequence"/>
</dbReference>
<keyword evidence="5" id="KW-0032">Aminotransferase</keyword>
<dbReference type="GO" id="GO:0000271">
    <property type="term" value="P:polysaccharide biosynthetic process"/>
    <property type="evidence" value="ECO:0007669"/>
    <property type="project" value="TreeGrafter"/>
</dbReference>
<proteinExistence type="inferred from homology"/>
<evidence type="ECO:0000256" key="3">
    <source>
        <dbReference type="PIRSR" id="PIRSR000390-2"/>
    </source>
</evidence>
<evidence type="ECO:0000313" key="5">
    <source>
        <dbReference type="EMBL" id="RNF32707.1"/>
    </source>
</evidence>
<feature type="modified residue" description="N6-(pyridoxal phosphate)lysine" evidence="3">
    <location>
        <position position="192"/>
    </location>
</feature>
<evidence type="ECO:0000256" key="2">
    <source>
        <dbReference type="PIRSR" id="PIRSR000390-1"/>
    </source>
</evidence>
<dbReference type="InterPro" id="IPR015421">
    <property type="entry name" value="PyrdxlP-dep_Trfase_major"/>
</dbReference>
<gene>
    <name evidence="5" type="ORF">NM04_00420</name>
</gene>
<dbReference type="GO" id="GO:0030170">
    <property type="term" value="F:pyridoxal phosphate binding"/>
    <property type="evidence" value="ECO:0007669"/>
    <property type="project" value="TreeGrafter"/>
</dbReference>
<accession>A0A422QRR5</accession>
<dbReference type="GO" id="GO:0008483">
    <property type="term" value="F:transaminase activity"/>
    <property type="evidence" value="ECO:0007669"/>
    <property type="project" value="UniProtKB-KW"/>
</dbReference>
<dbReference type="Gene3D" id="3.40.640.10">
    <property type="entry name" value="Type I PLP-dependent aspartate aminotransferase-like (Major domain)"/>
    <property type="match status" value="1"/>
</dbReference>
<evidence type="ECO:0000313" key="6">
    <source>
        <dbReference type="Proteomes" id="UP000283254"/>
    </source>
</evidence>
<dbReference type="InterPro" id="IPR015424">
    <property type="entry name" value="PyrdxlP-dep_Trfase"/>
</dbReference>
<dbReference type="Gene3D" id="3.90.1150.10">
    <property type="entry name" value="Aspartate Aminotransferase, domain 1"/>
    <property type="match status" value="1"/>
</dbReference>
<dbReference type="AlphaFoldDB" id="A0A422QRR5"/>
<keyword evidence="3 4" id="KW-0663">Pyridoxal phosphate</keyword>
<comment type="caution">
    <text evidence="5">The sequence shown here is derived from an EMBL/GenBank/DDBJ whole genome shotgun (WGS) entry which is preliminary data.</text>
</comment>
<dbReference type="PIRSF" id="PIRSF000390">
    <property type="entry name" value="PLP_StrS"/>
    <property type="match status" value="1"/>
</dbReference>
<dbReference type="SUPFAM" id="SSF53383">
    <property type="entry name" value="PLP-dependent transferases"/>
    <property type="match status" value="1"/>
</dbReference>
<dbReference type="InterPro" id="IPR000653">
    <property type="entry name" value="DegT/StrS_aminotransferase"/>
</dbReference>
<dbReference type="EMBL" id="JSAB01000004">
    <property type="protein sequence ID" value="RNF32707.1"/>
    <property type="molecule type" value="Genomic_DNA"/>
</dbReference>
<evidence type="ECO:0000256" key="1">
    <source>
        <dbReference type="ARBA" id="ARBA00037999"/>
    </source>
</evidence>
<evidence type="ECO:0000256" key="4">
    <source>
        <dbReference type="RuleBase" id="RU004508"/>
    </source>
</evidence>
<name>A0A422QRR5_9BURK</name>
<keyword evidence="6" id="KW-1185">Reference proteome</keyword>
<dbReference type="RefSeq" id="WP_183407289.1">
    <property type="nucleotide sequence ID" value="NZ_JSAB01000004.1"/>
</dbReference>
<protein>
    <submittedName>
        <fullName evidence="5">Pyridoxal phosphate-dependent aminotransferase</fullName>
    </submittedName>
</protein>
<dbReference type="InterPro" id="IPR015422">
    <property type="entry name" value="PyrdxlP-dep_Trfase_small"/>
</dbReference>
<reference evidence="5" key="1">
    <citation type="submission" date="2014-10" db="EMBL/GenBank/DDBJ databases">
        <title>Massilia sp. genome.</title>
        <authorList>
            <person name="Xu B."/>
            <person name="Dai L."/>
            <person name="Huang Z."/>
        </authorList>
    </citation>
    <scope>NUCLEOTIDE SEQUENCE [LARGE SCALE GENOMIC DNA]</scope>
    <source>
        <strain evidence="5">CFS-1</strain>
    </source>
</reference>
<keyword evidence="5" id="KW-0808">Transferase</keyword>
<dbReference type="PANTHER" id="PTHR30244">
    <property type="entry name" value="TRANSAMINASE"/>
    <property type="match status" value="1"/>
</dbReference>
<organism evidence="5 6">
    <name type="scientific">Massilia aurea</name>
    <dbReference type="NCBI Taxonomy" id="373040"/>
    <lineage>
        <taxon>Bacteria</taxon>
        <taxon>Pseudomonadati</taxon>
        <taxon>Pseudomonadota</taxon>
        <taxon>Betaproteobacteria</taxon>
        <taxon>Burkholderiales</taxon>
        <taxon>Oxalobacteraceae</taxon>
        <taxon>Telluria group</taxon>
        <taxon>Massilia</taxon>
    </lineage>
</organism>
<feature type="active site" description="Proton acceptor" evidence="2">
    <location>
        <position position="192"/>
    </location>
</feature>
<dbReference type="Pfam" id="PF01041">
    <property type="entry name" value="DegT_DnrJ_EryC1"/>
    <property type="match status" value="1"/>
</dbReference>
<dbReference type="PANTHER" id="PTHR30244:SF34">
    <property type="entry name" value="DTDP-4-AMINO-4,6-DIDEOXYGALACTOSE TRANSAMINASE"/>
    <property type="match status" value="1"/>
</dbReference>
<dbReference type="CDD" id="cd00616">
    <property type="entry name" value="AHBA_syn"/>
    <property type="match status" value="1"/>
</dbReference>